<keyword evidence="1" id="KW-0496">Mitochondrion</keyword>
<sequence length="63" mass="7247">MKESEVEGRVVEPINKKEWIALKQGSARLLLCLYTSSSSLILQARGFSRKNEYQSENQFRKGN</sequence>
<geneLocation type="mitochondrion" evidence="1"/>
<evidence type="ECO:0000313" key="1">
    <source>
        <dbReference type="EMBL" id="ART30925.1"/>
    </source>
</evidence>
<accession>A0A1Y0B0H2</accession>
<dbReference type="AlphaFoldDB" id="A0A1Y0B0H2"/>
<organism evidence="1">
    <name type="scientific">Utricularia reniformis</name>
    <dbReference type="NCBI Taxonomy" id="192314"/>
    <lineage>
        <taxon>Eukaryota</taxon>
        <taxon>Viridiplantae</taxon>
        <taxon>Streptophyta</taxon>
        <taxon>Embryophyta</taxon>
        <taxon>Tracheophyta</taxon>
        <taxon>Spermatophyta</taxon>
        <taxon>Magnoliopsida</taxon>
        <taxon>eudicotyledons</taxon>
        <taxon>Gunneridae</taxon>
        <taxon>Pentapetalae</taxon>
        <taxon>asterids</taxon>
        <taxon>lamiids</taxon>
        <taxon>Lamiales</taxon>
        <taxon>Lentibulariaceae</taxon>
        <taxon>Utricularia</taxon>
    </lineage>
</organism>
<gene>
    <name evidence="1" type="ORF">AEK19_MT0675</name>
</gene>
<reference evidence="1" key="1">
    <citation type="submission" date="2017-03" db="EMBL/GenBank/DDBJ databases">
        <title>The mitochondrial genome of the carnivorous plant Utricularia reniformis (Lentibulariaceae): structure, comparative analysis and evolutionary landmarks.</title>
        <authorList>
            <person name="Silva S.R."/>
            <person name="Alvarenga D.O."/>
            <person name="Michael T.P."/>
            <person name="Miranda V.F.O."/>
            <person name="Varani A.M."/>
        </authorList>
    </citation>
    <scope>NUCLEOTIDE SEQUENCE</scope>
</reference>
<name>A0A1Y0B0H2_9LAMI</name>
<protein>
    <submittedName>
        <fullName evidence="1">Uncharacterized protein</fullName>
    </submittedName>
</protein>
<dbReference type="EMBL" id="KY774314">
    <property type="protein sequence ID" value="ART30925.1"/>
    <property type="molecule type" value="Genomic_DNA"/>
</dbReference>
<proteinExistence type="predicted"/>